<evidence type="ECO:0000256" key="4">
    <source>
        <dbReference type="ARBA" id="ARBA00022980"/>
    </source>
</evidence>
<evidence type="ECO:0000256" key="3">
    <source>
        <dbReference type="ARBA" id="ARBA00022737"/>
    </source>
</evidence>
<dbReference type="VEuPathDB" id="TriTrypDB:TEOVI_000329700"/>
<dbReference type="RefSeq" id="XP_067082326.1">
    <property type="nucleotide sequence ID" value="XM_067226225.1"/>
</dbReference>
<evidence type="ECO:0000256" key="1">
    <source>
        <dbReference type="ARBA" id="ARBA00004604"/>
    </source>
</evidence>
<evidence type="ECO:0000313" key="7">
    <source>
        <dbReference type="EMBL" id="SCU71716.1"/>
    </source>
</evidence>
<keyword evidence="8" id="KW-1185">Reference proteome</keyword>
<dbReference type="PANTHER" id="PTHR19924">
    <property type="entry name" value="UTP15 U3 SMALL NUCLEOLAR RNA-ASSOCIATED PROTEIN 15 FAMILY MEMBER"/>
    <property type="match status" value="1"/>
</dbReference>
<protein>
    <submittedName>
        <fullName evidence="7">WD domain, G-beta repeat, putative</fullName>
    </submittedName>
</protein>
<keyword evidence="5" id="KW-0539">Nucleus</keyword>
<evidence type="ECO:0000256" key="2">
    <source>
        <dbReference type="ARBA" id="ARBA00022574"/>
    </source>
</evidence>
<keyword evidence="3" id="KW-0677">Repeat</keyword>
<gene>
    <name evidence="7" type="ORF">TEOVI_000329700</name>
</gene>
<dbReference type="GO" id="GO:0045943">
    <property type="term" value="P:positive regulation of transcription by RNA polymerase I"/>
    <property type="evidence" value="ECO:0007669"/>
    <property type="project" value="TreeGrafter"/>
</dbReference>
<dbReference type="PROSITE" id="PS00678">
    <property type="entry name" value="WD_REPEATS_1"/>
    <property type="match status" value="2"/>
</dbReference>
<organism evidence="7 8">
    <name type="scientific">Trypanosoma equiperdum</name>
    <dbReference type="NCBI Taxonomy" id="5694"/>
    <lineage>
        <taxon>Eukaryota</taxon>
        <taxon>Discoba</taxon>
        <taxon>Euglenozoa</taxon>
        <taxon>Kinetoplastea</taxon>
        <taxon>Metakinetoplastina</taxon>
        <taxon>Trypanosomatida</taxon>
        <taxon>Trypanosomatidae</taxon>
        <taxon>Trypanosoma</taxon>
    </lineage>
</organism>
<dbReference type="GO" id="GO:0005730">
    <property type="term" value="C:nucleolus"/>
    <property type="evidence" value="ECO:0007669"/>
    <property type="project" value="UniProtKB-SubCell"/>
</dbReference>
<dbReference type="InterPro" id="IPR015943">
    <property type="entry name" value="WD40/YVTN_repeat-like_dom_sf"/>
</dbReference>
<dbReference type="InterPro" id="IPR001680">
    <property type="entry name" value="WD40_rpt"/>
</dbReference>
<dbReference type="GO" id="GO:0005840">
    <property type="term" value="C:ribosome"/>
    <property type="evidence" value="ECO:0007669"/>
    <property type="project" value="UniProtKB-KW"/>
</dbReference>
<keyword evidence="4" id="KW-0689">Ribosomal protein</keyword>
<comment type="caution">
    <text evidence="7">The sequence shown here is derived from an EMBL/GenBank/DDBJ whole genome shotgun (WGS) entry which is preliminary data.</text>
</comment>
<feature type="repeat" description="WD" evidence="6">
    <location>
        <begin position="523"/>
        <end position="555"/>
    </location>
</feature>
<dbReference type="SUPFAM" id="SSF50978">
    <property type="entry name" value="WD40 repeat-like"/>
    <property type="match status" value="1"/>
</dbReference>
<keyword evidence="2 6" id="KW-0853">WD repeat</keyword>
<evidence type="ECO:0000256" key="6">
    <source>
        <dbReference type="PROSITE-ProRule" id="PRU00221"/>
    </source>
</evidence>
<dbReference type="PROSITE" id="PS50294">
    <property type="entry name" value="WD_REPEATS_REGION"/>
    <property type="match status" value="1"/>
</dbReference>
<evidence type="ECO:0000256" key="5">
    <source>
        <dbReference type="ARBA" id="ARBA00023242"/>
    </source>
</evidence>
<accession>A0A1G4IH75</accession>
<dbReference type="Gene3D" id="2.130.10.10">
    <property type="entry name" value="YVTN repeat-like/Quinoprotein amine dehydrogenase"/>
    <property type="match status" value="1"/>
</dbReference>
<dbReference type="Pfam" id="PF00400">
    <property type="entry name" value="WD40"/>
    <property type="match status" value="2"/>
</dbReference>
<dbReference type="Proteomes" id="UP000195570">
    <property type="component" value="Unassembled WGS sequence"/>
</dbReference>
<dbReference type="EMBL" id="CZPT02001705">
    <property type="protein sequence ID" value="SCU71716.1"/>
    <property type="molecule type" value="Genomic_DNA"/>
</dbReference>
<proteinExistence type="predicted"/>
<dbReference type="InterPro" id="IPR036322">
    <property type="entry name" value="WD40_repeat_dom_sf"/>
</dbReference>
<sequence>MIDPFRSSFSGSTPFNGGAIDQLQHMQQPVFSLHSEPLPPLVSNVGASHNGGVEENTTLHMTVTEEVDAFDEGQLEKLRRTLQLLEGISQGRHAVDWKGLINPSKPVESAKNVSSMLARPTTLPSAIECVAKCITTPEHLSIVAKLDQPFRSQVRDAVLQELLNTLTTERDPPPMPVCSEMLAEMVQLNLVVLRGVSRTLETLLSDTNTRRAAIAVLGKLADRSRGDAVFARAVQNLEPLVRAINDTEYEYDRVAIARLLRWGGSEREASLVLERIIASQPQQYQVTSMAYIGQRDELASATCDGSVVIWGSPNAVSKEVRPATSIDLPQNYVPVALEAPPNGSYMVVAGMPISLASQQAMMKASGSGISGHNWEKRRQASPSRVRAPLLRFLTCNEGTGVWMSGDTTMRKENTALTAAVALPNMVVCTAESYPSERSSEAGIQHNLVLLNGCAPQPLGVFEGAHEDYITVLRVGDESGHTLFTGSRDCVVKMWDIRSNSTRSVFSLGSATAPHAEIPLHRLENAHTDTVTSIFPHRKVLLTASLDGNLLMWDIRQLCAPVHEMQLHSPILDVAPASGGFMVVSTARSLNLLSLETLKFHDIVPNVSYTQLRTNFDGRVMFGAGGTGVSVYSVRD</sequence>
<dbReference type="PANTHER" id="PTHR19924:SF26">
    <property type="entry name" value="U3 SMALL NUCLEOLAR RNA-ASSOCIATED PROTEIN 15 HOMOLOG"/>
    <property type="match status" value="1"/>
</dbReference>
<dbReference type="InterPro" id="IPR019775">
    <property type="entry name" value="WD40_repeat_CS"/>
</dbReference>
<name>A0A1G4IH75_TRYEQ</name>
<dbReference type="AlphaFoldDB" id="A0A1G4IH75"/>
<feature type="repeat" description="WD" evidence="6">
    <location>
        <begin position="462"/>
        <end position="504"/>
    </location>
</feature>
<evidence type="ECO:0000313" key="8">
    <source>
        <dbReference type="Proteomes" id="UP000195570"/>
    </source>
</evidence>
<reference evidence="7" key="1">
    <citation type="submission" date="2016-09" db="EMBL/GenBank/DDBJ databases">
        <authorList>
            <person name="Hebert L."/>
            <person name="Moumen B."/>
        </authorList>
    </citation>
    <scope>NUCLEOTIDE SEQUENCE [LARGE SCALE GENOMIC DNA]</scope>
    <source>
        <strain evidence="7">OVI</strain>
    </source>
</reference>
<keyword evidence="4" id="KW-0687">Ribonucleoprotein</keyword>
<comment type="subcellular location">
    <subcellularLocation>
        <location evidence="1">Nucleus</location>
        <location evidence="1">Nucleolus</location>
    </subcellularLocation>
</comment>
<dbReference type="SMART" id="SM00320">
    <property type="entry name" value="WD40"/>
    <property type="match status" value="3"/>
</dbReference>
<dbReference type="GeneID" id="92377237"/>
<dbReference type="PROSITE" id="PS50082">
    <property type="entry name" value="WD_REPEATS_2"/>
    <property type="match status" value="2"/>
</dbReference>
<dbReference type="GO" id="GO:0006364">
    <property type="term" value="P:rRNA processing"/>
    <property type="evidence" value="ECO:0007669"/>
    <property type="project" value="TreeGrafter"/>
</dbReference>